<dbReference type="Proteomes" id="UP000515145">
    <property type="component" value="Chromosome 6"/>
</dbReference>
<dbReference type="InParanoid" id="A0A6P7IG17"/>
<sequence>MFYSVKKIVLFDDLASKIKLGKSYVVKNLVTSTSSPNTLLCRKNTVIFCCPPVNVDGHLEEEGRKTLQPPSPDVTTSDLVAHPEQFEYVTTSGHVTALDPVREYKGQQGGGVPMRRLKLREGTQEVTVLFWREAVMTPLSIGVPITVSHLRGKYSPDFGYCLQSTHFTEVKHSMEPVAVEVEGLRTKANGDIAILSLQHTEFVVPRAVWTKDLPEELEEFPKTLLIFFGNGKIILPKDDQ</sequence>
<dbReference type="GeneID" id="114437803"/>
<evidence type="ECO:0000313" key="1">
    <source>
        <dbReference type="Proteomes" id="UP000515145"/>
    </source>
</evidence>
<proteinExistence type="predicted"/>
<dbReference type="AlphaFoldDB" id="A0A6P7IG17"/>
<protein>
    <submittedName>
        <fullName evidence="2">Uncharacterized protein LOC114437803</fullName>
    </submittedName>
</protein>
<keyword evidence="1" id="KW-1185">Reference proteome</keyword>
<name>A0A6P7IG17_9TELE</name>
<organism evidence="1 2">
    <name type="scientific">Parambassis ranga</name>
    <name type="common">Indian glassy fish</name>
    <dbReference type="NCBI Taxonomy" id="210632"/>
    <lineage>
        <taxon>Eukaryota</taxon>
        <taxon>Metazoa</taxon>
        <taxon>Chordata</taxon>
        <taxon>Craniata</taxon>
        <taxon>Vertebrata</taxon>
        <taxon>Euteleostomi</taxon>
        <taxon>Actinopterygii</taxon>
        <taxon>Neopterygii</taxon>
        <taxon>Teleostei</taxon>
        <taxon>Neoteleostei</taxon>
        <taxon>Acanthomorphata</taxon>
        <taxon>Ovalentaria</taxon>
        <taxon>Ambassidae</taxon>
        <taxon>Parambassis</taxon>
    </lineage>
</organism>
<accession>A0A6P7IG17</accession>
<dbReference type="InterPro" id="IPR012340">
    <property type="entry name" value="NA-bd_OB-fold"/>
</dbReference>
<reference evidence="2" key="1">
    <citation type="submission" date="2025-08" db="UniProtKB">
        <authorList>
            <consortium name="RefSeq"/>
        </authorList>
    </citation>
    <scope>IDENTIFICATION</scope>
</reference>
<dbReference type="RefSeq" id="XP_028264538.1">
    <property type="nucleotide sequence ID" value="XM_028408737.1"/>
</dbReference>
<dbReference type="OrthoDB" id="8880272at2759"/>
<gene>
    <name evidence="2" type="primary">LOC114437803</name>
</gene>
<dbReference type="Gene3D" id="2.40.50.140">
    <property type="entry name" value="Nucleic acid-binding proteins"/>
    <property type="match status" value="1"/>
</dbReference>
<evidence type="ECO:0000313" key="2">
    <source>
        <dbReference type="RefSeq" id="XP_028264538.1"/>
    </source>
</evidence>